<evidence type="ECO:0000256" key="3">
    <source>
        <dbReference type="SAM" id="MobiDB-lite"/>
    </source>
</evidence>
<protein>
    <recommendedName>
        <fullName evidence="4">Olduvai domain-containing protein</fullName>
    </recommendedName>
</protein>
<sequence>MAVSLGPSSDLRAQHKLMRENQELQRQLAQSKQDFRDLREKFLVSKAAAYSLANQLQKYQCEGDRDIIESVLGEKLEFKLVKLAEDPALAERFRELDVLIHAQARELTQLRQKVKEGRDDCVLLVQHLTDLLTHKDLDKDQGQGLREQLTEGHRLAERLARKFSPESDEEEEDNNDKAAALTPSVEVQEVAKEEVLQESQDECISTPSMVQERSDCTQPSGDGTCASDEPKVGPATDGACAGSRAKEDDVPTRHPAENQNGHEEVDGQEPLPPSAELQEVAKEEVLQAFPDEAVLAPCIQQEGSDCYPPCSDGKLAFDEQKKGSVLDGACGCSPATEGEIPVGPPERQNDHNGVKEPEPPVPRPPSPTRLRGELPPMAECGVPQNSLDGSAWSCPGLPDLSDSFWPYRSAATLSFENMDVPDAQDATSDTWEDCHQVPLSFGRPEMQSSQAQLQTSTQVANDLQLPLDQHLDRGDGKARLHLSPTIRGITANTDTGDQGPLFQELGLDASIRMKTPPKLEGEGSAASRQECRVCHRLHALSFLKEKIIQRKLQFSKWRLACRFPGLLA</sequence>
<feature type="region of interest" description="Disordered" evidence="3">
    <location>
        <begin position="335"/>
        <end position="378"/>
    </location>
</feature>
<evidence type="ECO:0000259" key="4">
    <source>
        <dbReference type="SMART" id="SM01148"/>
    </source>
</evidence>
<dbReference type="PANTHER" id="PTHR14199">
    <property type="entry name" value="NEUROBLASTOMA BREAKPOINT FAMILY MEMBER 6-LIKE PROTEIN"/>
    <property type="match status" value="1"/>
</dbReference>
<evidence type="ECO:0000313" key="5">
    <source>
        <dbReference type="Ensembl" id="ENSSSCP00070026654.1"/>
    </source>
</evidence>
<feature type="domain" description="Olduvai" evidence="4">
    <location>
        <begin position="265"/>
        <end position="329"/>
    </location>
</feature>
<dbReference type="InterPro" id="IPR010630">
    <property type="entry name" value="Olduvai_dom"/>
</dbReference>
<name>A0A4X1UE76_PIG</name>
<feature type="compositionally biased region" description="Basic and acidic residues" evidence="3">
    <location>
        <begin position="244"/>
        <end position="265"/>
    </location>
</feature>
<reference evidence="6" key="1">
    <citation type="submission" date="2017-08" db="EMBL/GenBank/DDBJ databases">
        <title>USMARCv1.0.</title>
        <authorList>
            <person name="Hannum G.I."/>
            <person name="Koren S."/>
            <person name="Schroeder S.G."/>
            <person name="Chin S.C."/>
            <person name="Nonneman D.J."/>
            <person name="Becker S.A."/>
            <person name="Rosen B.D."/>
            <person name="Bickhart D.M."/>
            <person name="Putnam N.H."/>
            <person name="Green R.E."/>
            <person name="Tuggle C.K."/>
            <person name="Liu H."/>
            <person name="Rohrer G.A."/>
            <person name="Warr A."/>
            <person name="Hall R."/>
            <person name="Kim K."/>
            <person name="Hume D.A."/>
            <person name="Talbot R."/>
            <person name="Chow W."/>
            <person name="Howe K."/>
            <person name="Schwartz A.S."/>
            <person name="Watson M."/>
            <person name="Archibald A.L."/>
            <person name="Phillippy A.M."/>
            <person name="Smith T.P.L."/>
        </authorList>
    </citation>
    <scope>NUCLEOTIDE SEQUENCE [LARGE SCALE GENOMIC DNA]</scope>
</reference>
<feature type="compositionally biased region" description="Polar residues" evidence="3">
    <location>
        <begin position="202"/>
        <end position="221"/>
    </location>
</feature>
<accession>A0A4X1UE76</accession>
<feature type="coiled-coil region" evidence="2">
    <location>
        <begin position="14"/>
        <end position="41"/>
    </location>
</feature>
<dbReference type="InterPro" id="IPR055306">
    <property type="entry name" value="NBPF"/>
</dbReference>
<dbReference type="Ensembl" id="ENSSSCT00070031965.1">
    <property type="protein sequence ID" value="ENSSSCP00070026654.1"/>
    <property type="gene ID" value="ENSSSCG00070016257.1"/>
</dbReference>
<feature type="region of interest" description="Disordered" evidence="3">
    <location>
        <begin position="161"/>
        <end position="282"/>
    </location>
</feature>
<dbReference type="Proteomes" id="UP000314985">
    <property type="component" value="Unassembled WGS sequence"/>
</dbReference>
<comment type="similarity">
    <text evidence="1">Belongs to the NBPF family.</text>
</comment>
<dbReference type="SMART" id="SM01148">
    <property type="entry name" value="DUF1220"/>
    <property type="match status" value="3"/>
</dbReference>
<organism evidence="5 6">
    <name type="scientific">Sus scrofa</name>
    <name type="common">Pig</name>
    <dbReference type="NCBI Taxonomy" id="9823"/>
    <lineage>
        <taxon>Eukaryota</taxon>
        <taxon>Metazoa</taxon>
        <taxon>Chordata</taxon>
        <taxon>Craniata</taxon>
        <taxon>Vertebrata</taxon>
        <taxon>Euteleostomi</taxon>
        <taxon>Mammalia</taxon>
        <taxon>Eutheria</taxon>
        <taxon>Laurasiatheria</taxon>
        <taxon>Artiodactyla</taxon>
        <taxon>Suina</taxon>
        <taxon>Suidae</taxon>
        <taxon>Sus</taxon>
    </lineage>
</organism>
<dbReference type="PANTHER" id="PTHR14199:SF29">
    <property type="entry name" value="NEUROBLASTOMA BREAKPOINT FAMILY MEMBER 4-RELATED"/>
    <property type="match status" value="1"/>
</dbReference>
<evidence type="ECO:0000313" key="6">
    <source>
        <dbReference type="Proteomes" id="UP000314985"/>
    </source>
</evidence>
<reference evidence="5" key="2">
    <citation type="submission" date="2025-08" db="UniProtKB">
        <authorList>
            <consortium name="Ensembl"/>
        </authorList>
    </citation>
    <scope>IDENTIFICATION</scope>
</reference>
<proteinExistence type="inferred from homology"/>
<evidence type="ECO:0000256" key="1">
    <source>
        <dbReference type="ARBA" id="ARBA00038417"/>
    </source>
</evidence>
<feature type="compositionally biased region" description="Basic and acidic residues" evidence="3">
    <location>
        <begin position="347"/>
        <end position="358"/>
    </location>
</feature>
<evidence type="ECO:0000256" key="2">
    <source>
        <dbReference type="SAM" id="Coils"/>
    </source>
</evidence>
<dbReference type="Pfam" id="PF06758">
    <property type="entry name" value="Olduvai"/>
    <property type="match status" value="3"/>
</dbReference>
<feature type="domain" description="Olduvai" evidence="4">
    <location>
        <begin position="173"/>
        <end position="239"/>
    </location>
</feature>
<dbReference type="AlphaFoldDB" id="A0A4X1UE76"/>
<feature type="domain" description="Olduvai" evidence="4">
    <location>
        <begin position="354"/>
        <end position="427"/>
    </location>
</feature>
<keyword evidence="2" id="KW-0175">Coiled coil</keyword>